<accession>A0A377TKH4</accession>
<keyword evidence="2" id="KW-0808">Transferase</keyword>
<dbReference type="GO" id="GO:0005524">
    <property type="term" value="F:ATP binding"/>
    <property type="evidence" value="ECO:0007669"/>
    <property type="project" value="TreeGrafter"/>
</dbReference>
<dbReference type="PANTHER" id="PTHR39559:SF1">
    <property type="entry name" value="ISOCITRATE DEHYDROGENASE KINASE_PHOSPHATASE"/>
    <property type="match status" value="1"/>
</dbReference>
<sequence length="336" mass="38621">MTRGLELLIAQTILQGFDAQYGRFLEVTSGAQQRFEQADWHAVQQAMKQRIHLYDHHVGLVVEQLRCITEGKSTDVDFLLRVKQQYTQLLPDYPRFEIAESFFNSVYCRLFDHRSLTPSGSLFSARSPSDPFVPSRDRWRKISFRNAVGRTCWGKVLSDLPLRLPWQNKARDIGYIIASLQEALGEELLATCHLQVSNELFYRNKAAWLVGKLVMPMATLPFLLPIHRSEEGELFVDTCLTTHAEASIVFGFARSYFMVYAPLPGALVEWLREILPGKTTAELYMAIGCQKHAKTESYREYLHYITRCDEQFIEAPGIRGMVMLVFTLPGFDRVLR</sequence>
<dbReference type="EC" id="2.7.11.5" evidence="2"/>
<dbReference type="InterPro" id="IPR010452">
    <property type="entry name" value="Isocitrate_DH_AceK"/>
</dbReference>
<dbReference type="Pfam" id="PF20423">
    <property type="entry name" value="AceK_regulatory"/>
    <property type="match status" value="1"/>
</dbReference>
<evidence type="ECO:0000259" key="1">
    <source>
        <dbReference type="Pfam" id="PF20423"/>
    </source>
</evidence>
<reference evidence="2 3" key="1">
    <citation type="submission" date="2018-06" db="EMBL/GenBank/DDBJ databases">
        <authorList>
            <consortium name="Pathogen Informatics"/>
            <person name="Doyle S."/>
        </authorList>
    </citation>
    <scope>NUCLEOTIDE SEQUENCE [LARGE SCALE GENOMIC DNA]</scope>
    <source>
        <strain evidence="2 3">NCTC9140</strain>
    </source>
</reference>
<dbReference type="GO" id="GO:0005737">
    <property type="term" value="C:cytoplasm"/>
    <property type="evidence" value="ECO:0007669"/>
    <property type="project" value="InterPro"/>
</dbReference>
<dbReference type="InterPro" id="IPR046854">
    <property type="entry name" value="AceK_regulatory"/>
</dbReference>
<proteinExistence type="predicted"/>
<dbReference type="PANTHER" id="PTHR39559">
    <property type="match status" value="1"/>
</dbReference>
<dbReference type="AlphaFoldDB" id="A0A377TKH4"/>
<name>A0A377TKH4_KLEPN</name>
<dbReference type="GO" id="GO:0006006">
    <property type="term" value="P:glucose metabolic process"/>
    <property type="evidence" value="ECO:0007669"/>
    <property type="project" value="InterPro"/>
</dbReference>
<protein>
    <submittedName>
        <fullName evidence="2">Isocitrate dehydrogenase phosphatase</fullName>
        <ecNumber evidence="2">2.7.11.5</ecNumber>
    </submittedName>
</protein>
<feature type="domain" description="Isocitrate dehydrogenase kinase/phosphatase (AceK) regulatory" evidence="1">
    <location>
        <begin position="10"/>
        <end position="306"/>
    </location>
</feature>
<evidence type="ECO:0000313" key="2">
    <source>
        <dbReference type="EMBL" id="STS79371.1"/>
    </source>
</evidence>
<dbReference type="GO" id="GO:0008772">
    <property type="term" value="F:[isocitrate dehydrogenase (NADP+)] kinase activity"/>
    <property type="evidence" value="ECO:0007669"/>
    <property type="project" value="UniProtKB-EC"/>
</dbReference>
<dbReference type="GO" id="GO:0016208">
    <property type="term" value="F:AMP binding"/>
    <property type="evidence" value="ECO:0007669"/>
    <property type="project" value="TreeGrafter"/>
</dbReference>
<organism evidence="2 3">
    <name type="scientific">Klebsiella pneumoniae</name>
    <dbReference type="NCBI Taxonomy" id="573"/>
    <lineage>
        <taxon>Bacteria</taxon>
        <taxon>Pseudomonadati</taxon>
        <taxon>Pseudomonadota</taxon>
        <taxon>Gammaproteobacteria</taxon>
        <taxon>Enterobacterales</taxon>
        <taxon>Enterobacteriaceae</taxon>
        <taxon>Klebsiella/Raoultella group</taxon>
        <taxon>Klebsiella</taxon>
        <taxon>Klebsiella pneumoniae complex</taxon>
    </lineage>
</organism>
<evidence type="ECO:0000313" key="3">
    <source>
        <dbReference type="Proteomes" id="UP000254938"/>
    </source>
</evidence>
<dbReference type="EMBL" id="UGKQ01000007">
    <property type="protein sequence ID" value="STS79371.1"/>
    <property type="molecule type" value="Genomic_DNA"/>
</dbReference>
<gene>
    <name evidence="2" type="primary">aceK_1</name>
    <name evidence="2" type="ORF">NCTC9140_01049</name>
</gene>
<dbReference type="Proteomes" id="UP000254938">
    <property type="component" value="Unassembled WGS sequence"/>
</dbReference>
<dbReference type="GO" id="GO:0004721">
    <property type="term" value="F:phosphoprotein phosphatase activity"/>
    <property type="evidence" value="ECO:0007669"/>
    <property type="project" value="TreeGrafter"/>
</dbReference>